<reference evidence="3 4" key="1">
    <citation type="journal article" date="2018" name="Cell">
        <title>The Chara Genome: Secondary Complexity and Implications for Plant Terrestrialization.</title>
        <authorList>
            <person name="Nishiyama T."/>
            <person name="Sakayama H."/>
            <person name="Vries J.D."/>
            <person name="Buschmann H."/>
            <person name="Saint-Marcoux D."/>
            <person name="Ullrich K.K."/>
            <person name="Haas F.B."/>
            <person name="Vanderstraeten L."/>
            <person name="Becker D."/>
            <person name="Lang D."/>
            <person name="Vosolsobe S."/>
            <person name="Rombauts S."/>
            <person name="Wilhelmsson P.K.I."/>
            <person name="Janitza P."/>
            <person name="Kern R."/>
            <person name="Heyl A."/>
            <person name="Rumpler F."/>
            <person name="Villalobos L.I.A.C."/>
            <person name="Clay J.M."/>
            <person name="Skokan R."/>
            <person name="Toyoda A."/>
            <person name="Suzuki Y."/>
            <person name="Kagoshima H."/>
            <person name="Schijlen E."/>
            <person name="Tajeshwar N."/>
            <person name="Catarino B."/>
            <person name="Hetherington A.J."/>
            <person name="Saltykova A."/>
            <person name="Bonnot C."/>
            <person name="Breuninger H."/>
            <person name="Symeonidi A."/>
            <person name="Radhakrishnan G.V."/>
            <person name="Van Nieuwerburgh F."/>
            <person name="Deforce D."/>
            <person name="Chang C."/>
            <person name="Karol K.G."/>
            <person name="Hedrich R."/>
            <person name="Ulvskov P."/>
            <person name="Glockner G."/>
            <person name="Delwiche C.F."/>
            <person name="Petrasek J."/>
            <person name="Van de Peer Y."/>
            <person name="Friml J."/>
            <person name="Beilby M."/>
            <person name="Dolan L."/>
            <person name="Kohara Y."/>
            <person name="Sugano S."/>
            <person name="Fujiyama A."/>
            <person name="Delaux P.-M."/>
            <person name="Quint M."/>
            <person name="TheiBen G."/>
            <person name="Hagemann M."/>
            <person name="Harholt J."/>
            <person name="Dunand C."/>
            <person name="Zachgo S."/>
            <person name="Langdale J."/>
            <person name="Maumus F."/>
            <person name="Straeten D.V.D."/>
            <person name="Gould S.B."/>
            <person name="Rensing S.A."/>
        </authorList>
    </citation>
    <scope>NUCLEOTIDE SEQUENCE [LARGE SCALE GENOMIC DNA]</scope>
    <source>
        <strain evidence="3 4">S276</strain>
    </source>
</reference>
<dbReference type="EMBL" id="BFEA01000612">
    <property type="protein sequence ID" value="GBG87425.1"/>
    <property type="molecule type" value="Genomic_DNA"/>
</dbReference>
<dbReference type="Gramene" id="GBG87425">
    <property type="protein sequence ID" value="GBG87425"/>
    <property type="gene ID" value="CBR_g45482"/>
</dbReference>
<feature type="compositionally biased region" description="Basic residues" evidence="1">
    <location>
        <begin position="100"/>
        <end position="113"/>
    </location>
</feature>
<organism evidence="3 4">
    <name type="scientific">Chara braunii</name>
    <name type="common">Braun's stonewort</name>
    <dbReference type="NCBI Taxonomy" id="69332"/>
    <lineage>
        <taxon>Eukaryota</taxon>
        <taxon>Viridiplantae</taxon>
        <taxon>Streptophyta</taxon>
        <taxon>Charophyceae</taxon>
        <taxon>Charales</taxon>
        <taxon>Characeae</taxon>
        <taxon>Chara</taxon>
    </lineage>
</organism>
<evidence type="ECO:0000259" key="2">
    <source>
        <dbReference type="Pfam" id="PF07059"/>
    </source>
</evidence>
<comment type="caution">
    <text evidence="3">The sequence shown here is derived from an EMBL/GenBank/DDBJ whole genome shotgun (WGS) entry which is preliminary data.</text>
</comment>
<keyword evidence="4" id="KW-1185">Reference proteome</keyword>
<feature type="compositionally biased region" description="Basic residues" evidence="1">
    <location>
        <begin position="29"/>
        <end position="42"/>
    </location>
</feature>
<dbReference type="Pfam" id="PF07059">
    <property type="entry name" value="EDR2_C"/>
    <property type="match status" value="1"/>
</dbReference>
<feature type="domain" description="Protein ENHANCED DISEASE RESISTANCE 2 C-terminal" evidence="2">
    <location>
        <begin position="472"/>
        <end position="627"/>
    </location>
</feature>
<accession>A0A388LYS8</accession>
<dbReference type="STRING" id="69332.A0A388LYS8"/>
<dbReference type="AlphaFoldDB" id="A0A388LYS8"/>
<feature type="compositionally biased region" description="Low complexity" evidence="1">
    <location>
        <begin position="49"/>
        <end position="71"/>
    </location>
</feature>
<dbReference type="OrthoDB" id="9970435at2759"/>
<evidence type="ECO:0000313" key="3">
    <source>
        <dbReference type="EMBL" id="GBG87425.1"/>
    </source>
</evidence>
<feature type="region of interest" description="Disordered" evidence="1">
    <location>
        <begin position="1"/>
        <end position="113"/>
    </location>
</feature>
<evidence type="ECO:0000256" key="1">
    <source>
        <dbReference type="SAM" id="MobiDB-lite"/>
    </source>
</evidence>
<dbReference type="InterPro" id="IPR009769">
    <property type="entry name" value="EDR2_C"/>
</dbReference>
<dbReference type="PANTHER" id="PTHR31558:SF3">
    <property type="entry name" value="CW14 PROTEIN"/>
    <property type="match status" value="1"/>
</dbReference>
<sequence length="649" mass="70443">MGGCMSNGSRKAVESYSMEGEVHVPVPSGKKKKKPRRVKRRSSTLSQPSSASVRGSSSVRSASLVSSTATTPKGGGSGVCGASAGSGAGGETGRVSGKGGGKRKSKVKGARRKRTVTIEKHEEVIMDAIHGEFFARSQVRCSFTFGGRSRSLRRKQLEAKKTVVVGLPEVMFNDQGEASVDPGDNLDSLDSCQRDEWHESRSVFDDEVDDDFQSVKDYFSVTSGSRTPLSEAARAGVFAQAARLCSPGTPIAIPSVLAAEGVPTMPGLVPNFDPNSVFGSSSWEGVAERENHRTSEEHVHVVECVCTGKETTTTTVMRRLSVTRSCCANLALCEGEMDGGQPEFELGKKRSAMTVSVDTWTPRSSCGDGLPDEWGAEKSNCAKDGEAGRDLLLCLPRVKTLPLQGGLSSPMKRWACAKNGKAFATTKSRYANEFDASPAGNLSTSLDRSLNPSSTSEPIFAVADSPSVQKFPFYEANIWPSCEADGDGFSLVFYFQLNEQFLKSAPEEAMAVLKKFMEDDVEQVPGILGANTVKYRDQLKVVARIANLDEVYLSNTEKKLVSNYNEKPVLSRPQHVFYQGKNYMEVDIDIHRFSYLARKGLDSFRTRLKSMVIDVGIVLQLMTPHELRCSATGDHAILGGLYFMVMKEL</sequence>
<dbReference type="Proteomes" id="UP000265515">
    <property type="component" value="Unassembled WGS sequence"/>
</dbReference>
<proteinExistence type="predicted"/>
<evidence type="ECO:0000313" key="4">
    <source>
        <dbReference type="Proteomes" id="UP000265515"/>
    </source>
</evidence>
<gene>
    <name evidence="3" type="ORF">CBR_g45482</name>
</gene>
<protein>
    <recommendedName>
        <fullName evidence="2">Protein ENHANCED DISEASE RESISTANCE 2 C-terminal domain-containing protein</fullName>
    </recommendedName>
</protein>
<dbReference type="PANTHER" id="PTHR31558">
    <property type="entry name" value="CW14 PROTEIN"/>
    <property type="match status" value="1"/>
</dbReference>
<feature type="compositionally biased region" description="Gly residues" evidence="1">
    <location>
        <begin position="73"/>
        <end position="99"/>
    </location>
</feature>
<name>A0A388LYS8_CHABU</name>